<evidence type="ECO:0000313" key="1">
    <source>
        <dbReference type="EMBL" id="VDM71359.1"/>
    </source>
</evidence>
<dbReference type="Proteomes" id="UP000270094">
    <property type="component" value="Unassembled WGS sequence"/>
</dbReference>
<proteinExistence type="predicted"/>
<organism evidence="1 2">
    <name type="scientific">Strongylus vulgaris</name>
    <name type="common">Blood worm</name>
    <dbReference type="NCBI Taxonomy" id="40348"/>
    <lineage>
        <taxon>Eukaryota</taxon>
        <taxon>Metazoa</taxon>
        <taxon>Ecdysozoa</taxon>
        <taxon>Nematoda</taxon>
        <taxon>Chromadorea</taxon>
        <taxon>Rhabditida</taxon>
        <taxon>Rhabditina</taxon>
        <taxon>Rhabditomorpha</taxon>
        <taxon>Strongyloidea</taxon>
        <taxon>Strongylidae</taxon>
        <taxon>Strongylus</taxon>
    </lineage>
</organism>
<dbReference type="EMBL" id="UYYB01020064">
    <property type="protein sequence ID" value="VDM71359.1"/>
    <property type="molecule type" value="Genomic_DNA"/>
</dbReference>
<name>A0A3P7IW05_STRVU</name>
<sequence length="106" mass="12041">MAVADSTPISFARQHLCQTPLFPGVIQPKFLPAEVRAAKQTMKTATAAPGRDHVWAELLRAGGHRQDEILAEHLTSYLQKERIPDQWRTFRTILLHKKGDTEDLRN</sequence>
<evidence type="ECO:0000313" key="2">
    <source>
        <dbReference type="Proteomes" id="UP000270094"/>
    </source>
</evidence>
<reference evidence="1 2" key="1">
    <citation type="submission" date="2018-11" db="EMBL/GenBank/DDBJ databases">
        <authorList>
            <consortium name="Pathogen Informatics"/>
        </authorList>
    </citation>
    <scope>NUCLEOTIDE SEQUENCE [LARGE SCALE GENOMIC DNA]</scope>
</reference>
<gene>
    <name evidence="1" type="ORF">SVUK_LOCUS6357</name>
</gene>
<keyword evidence="2" id="KW-1185">Reference proteome</keyword>
<dbReference type="AlphaFoldDB" id="A0A3P7IW05"/>
<dbReference type="OrthoDB" id="5849529at2759"/>
<protein>
    <submittedName>
        <fullName evidence="1">Uncharacterized protein</fullName>
    </submittedName>
</protein>
<accession>A0A3P7IW05</accession>